<dbReference type="FunFam" id="3.30.110.10:FF:000001">
    <property type="entry name" value="Translation initiation factor IF-3"/>
    <property type="match status" value="1"/>
</dbReference>
<dbReference type="EMBL" id="OUUY01000105">
    <property type="protein sequence ID" value="SPQ01489.1"/>
    <property type="molecule type" value="Genomic_DNA"/>
</dbReference>
<dbReference type="Pfam" id="PF05198">
    <property type="entry name" value="IF3_N"/>
    <property type="match status" value="1"/>
</dbReference>
<dbReference type="NCBIfam" id="TIGR00168">
    <property type="entry name" value="infC"/>
    <property type="match status" value="1"/>
</dbReference>
<evidence type="ECO:0000259" key="6">
    <source>
        <dbReference type="Pfam" id="PF00707"/>
    </source>
</evidence>
<evidence type="ECO:0000259" key="7">
    <source>
        <dbReference type="Pfam" id="PF05198"/>
    </source>
</evidence>
<keyword evidence="9" id="KW-1185">Reference proteome</keyword>
<keyword evidence="3 5" id="KW-0648">Protein biosynthesis</keyword>
<proteinExistence type="inferred from homology"/>
<feature type="domain" description="Translation initiation factor 3 N-terminal" evidence="7">
    <location>
        <begin position="2"/>
        <end position="60"/>
    </location>
</feature>
<evidence type="ECO:0000256" key="2">
    <source>
        <dbReference type="ARBA" id="ARBA00022540"/>
    </source>
</evidence>
<sequence>MRVIDSEGQQLGVMTVRDALSHAATRELDLVEVSPTAVPPVCKILDFGKYKYQLNKKHAQKKTIDVKEIKIRPQINEHDLSLKIRNINRFIEEGDKAKVVMFFRGREIIRPELGMKVFEKISQQLTGKFQIEQQPRLEGNHITMVVAPKSG</sequence>
<dbReference type="GO" id="GO:0005829">
    <property type="term" value="C:cytosol"/>
    <property type="evidence" value="ECO:0007669"/>
    <property type="project" value="TreeGrafter"/>
</dbReference>
<dbReference type="InterPro" id="IPR019814">
    <property type="entry name" value="Translation_initiation_fac_3_N"/>
</dbReference>
<protein>
    <recommendedName>
        <fullName evidence="4 5">Translation initiation factor IF-3</fullName>
    </recommendedName>
</protein>
<dbReference type="AlphaFoldDB" id="A0A2U3QJE6"/>
<name>A0A2U3QJE6_9BACT</name>
<comment type="subunit">
    <text evidence="5">Monomer.</text>
</comment>
<dbReference type="GO" id="GO:0043022">
    <property type="term" value="F:ribosome binding"/>
    <property type="evidence" value="ECO:0007669"/>
    <property type="project" value="TreeGrafter"/>
</dbReference>
<dbReference type="PROSITE" id="PS00938">
    <property type="entry name" value="IF3"/>
    <property type="match status" value="1"/>
</dbReference>
<evidence type="ECO:0000256" key="4">
    <source>
        <dbReference type="NCBIfam" id="TIGR00168"/>
    </source>
</evidence>
<comment type="similarity">
    <text evidence="1 5">Belongs to the IF-3 family.</text>
</comment>
<evidence type="ECO:0000256" key="3">
    <source>
        <dbReference type="ARBA" id="ARBA00022917"/>
    </source>
</evidence>
<dbReference type="InterPro" id="IPR001288">
    <property type="entry name" value="Translation_initiation_fac_3"/>
</dbReference>
<dbReference type="InterPro" id="IPR019813">
    <property type="entry name" value="Translation_initiation_fac3_CS"/>
</dbReference>
<dbReference type="SUPFAM" id="SSF54364">
    <property type="entry name" value="Translation initiation factor IF3, N-terminal domain"/>
    <property type="match status" value="1"/>
</dbReference>
<gene>
    <name evidence="8" type="primary">infC</name>
    <name evidence="8" type="ORF">NBG4_570015</name>
</gene>
<dbReference type="GO" id="GO:0032790">
    <property type="term" value="P:ribosome disassembly"/>
    <property type="evidence" value="ECO:0007669"/>
    <property type="project" value="TreeGrafter"/>
</dbReference>
<dbReference type="Proteomes" id="UP000245125">
    <property type="component" value="Unassembled WGS sequence"/>
</dbReference>
<reference evidence="9" key="1">
    <citation type="submission" date="2018-03" db="EMBL/GenBank/DDBJ databases">
        <authorList>
            <person name="Zecchin S."/>
        </authorList>
    </citation>
    <scope>NUCLEOTIDE SEQUENCE [LARGE SCALE GENOMIC DNA]</scope>
</reference>
<evidence type="ECO:0000313" key="9">
    <source>
        <dbReference type="Proteomes" id="UP000245125"/>
    </source>
</evidence>
<dbReference type="Pfam" id="PF00707">
    <property type="entry name" value="IF3_C"/>
    <property type="match status" value="1"/>
</dbReference>
<dbReference type="PANTHER" id="PTHR10938">
    <property type="entry name" value="TRANSLATION INITIATION FACTOR IF-3"/>
    <property type="match status" value="1"/>
</dbReference>
<dbReference type="GO" id="GO:0016020">
    <property type="term" value="C:membrane"/>
    <property type="evidence" value="ECO:0007669"/>
    <property type="project" value="TreeGrafter"/>
</dbReference>
<evidence type="ECO:0000313" key="8">
    <source>
        <dbReference type="EMBL" id="SPQ01489.1"/>
    </source>
</evidence>
<dbReference type="Gene3D" id="3.30.110.10">
    <property type="entry name" value="Translation initiation factor 3 (IF-3), C-terminal domain"/>
    <property type="match status" value="1"/>
</dbReference>
<feature type="domain" description="Translation initiation factor 3 C-terminal" evidence="6">
    <location>
        <begin position="64"/>
        <end position="149"/>
    </location>
</feature>
<dbReference type="InterPro" id="IPR036788">
    <property type="entry name" value="T_IF-3_C_sf"/>
</dbReference>
<evidence type="ECO:0000256" key="5">
    <source>
        <dbReference type="RuleBase" id="RU000646"/>
    </source>
</evidence>
<dbReference type="Gene3D" id="3.10.20.80">
    <property type="entry name" value="Translation initiation factor 3 (IF-3), N-terminal domain"/>
    <property type="match status" value="1"/>
</dbReference>
<keyword evidence="2 5" id="KW-0396">Initiation factor</keyword>
<dbReference type="InterPro" id="IPR036787">
    <property type="entry name" value="T_IF-3_N_sf"/>
</dbReference>
<accession>A0A2U3QJE6</accession>
<dbReference type="PANTHER" id="PTHR10938:SF0">
    <property type="entry name" value="TRANSLATION INITIATION FACTOR IF-3, MITOCHONDRIAL"/>
    <property type="match status" value="1"/>
</dbReference>
<dbReference type="GO" id="GO:0003743">
    <property type="term" value="F:translation initiation factor activity"/>
    <property type="evidence" value="ECO:0007669"/>
    <property type="project" value="UniProtKB-UniRule"/>
</dbReference>
<dbReference type="InterPro" id="IPR019815">
    <property type="entry name" value="Translation_initiation_fac_3_C"/>
</dbReference>
<comment type="subcellular location">
    <subcellularLocation>
        <location evidence="5">Cytoplasm</location>
    </subcellularLocation>
</comment>
<comment type="function">
    <text evidence="5">IF-3 binds to the 30S ribosomal subunit and shifts the equilibrium between 70S ribosomes and their 50S and 30S subunits in favor of the free subunits, thus enhancing the availability of 30S subunits on which protein synthesis initiation begins.</text>
</comment>
<organism evidence="8 9">
    <name type="scientific">Candidatus Sulfobium mesophilum</name>
    <dbReference type="NCBI Taxonomy" id="2016548"/>
    <lineage>
        <taxon>Bacteria</taxon>
        <taxon>Pseudomonadati</taxon>
        <taxon>Nitrospirota</taxon>
        <taxon>Nitrospiria</taxon>
        <taxon>Nitrospirales</taxon>
        <taxon>Nitrospiraceae</taxon>
        <taxon>Candidatus Sulfobium</taxon>
    </lineage>
</organism>
<dbReference type="SUPFAM" id="SSF55200">
    <property type="entry name" value="Translation initiation factor IF3, C-terminal domain"/>
    <property type="match status" value="1"/>
</dbReference>
<evidence type="ECO:0000256" key="1">
    <source>
        <dbReference type="ARBA" id="ARBA00005439"/>
    </source>
</evidence>